<dbReference type="AlphaFoldDB" id="A0A2P2JDU4"/>
<name>A0A2P2JDU4_RHIMU</name>
<accession>A0A2P2JDU4</accession>
<sequence>MPAAVHKEITPDQVARVFLI</sequence>
<evidence type="ECO:0000313" key="1">
    <source>
        <dbReference type="EMBL" id="MBW91646.1"/>
    </source>
</evidence>
<organism evidence="1">
    <name type="scientific">Rhizophora mucronata</name>
    <name type="common">Asiatic mangrove</name>
    <dbReference type="NCBI Taxonomy" id="61149"/>
    <lineage>
        <taxon>Eukaryota</taxon>
        <taxon>Viridiplantae</taxon>
        <taxon>Streptophyta</taxon>
        <taxon>Embryophyta</taxon>
        <taxon>Tracheophyta</taxon>
        <taxon>Spermatophyta</taxon>
        <taxon>Magnoliopsida</taxon>
        <taxon>eudicotyledons</taxon>
        <taxon>Gunneridae</taxon>
        <taxon>Pentapetalae</taxon>
        <taxon>rosids</taxon>
        <taxon>fabids</taxon>
        <taxon>Malpighiales</taxon>
        <taxon>Rhizophoraceae</taxon>
        <taxon>Rhizophora</taxon>
    </lineage>
</organism>
<dbReference type="EMBL" id="GGEC01011163">
    <property type="protein sequence ID" value="MBW91646.1"/>
    <property type="molecule type" value="Transcribed_RNA"/>
</dbReference>
<reference evidence="1" key="1">
    <citation type="submission" date="2018-02" db="EMBL/GenBank/DDBJ databases">
        <title>Rhizophora mucronata_Transcriptome.</title>
        <authorList>
            <person name="Meera S.P."/>
            <person name="Sreeshan A."/>
            <person name="Augustine A."/>
        </authorList>
    </citation>
    <scope>NUCLEOTIDE SEQUENCE</scope>
    <source>
        <tissue evidence="1">Leaf</tissue>
    </source>
</reference>
<protein>
    <submittedName>
        <fullName evidence="1">Uncharacterized protein</fullName>
    </submittedName>
</protein>
<proteinExistence type="predicted"/>